<comment type="subcellular location">
    <subcellularLocation>
        <location evidence="1">Nucleus</location>
    </subcellularLocation>
</comment>
<evidence type="ECO:0000256" key="6">
    <source>
        <dbReference type="PROSITE-ProRule" id="PRU00169"/>
    </source>
</evidence>
<gene>
    <name evidence="9" type="primary">EVM0002542.2</name>
</gene>
<evidence type="ECO:0000256" key="1">
    <source>
        <dbReference type="ARBA" id="ARBA00004123"/>
    </source>
</evidence>
<dbReference type="AlphaFoldDB" id="A0A896WDW2"/>
<dbReference type="Gene3D" id="1.10.10.60">
    <property type="entry name" value="Homeodomain-like"/>
    <property type="match status" value="1"/>
</dbReference>
<accession>A0A896WDW2</accession>
<keyword evidence="3" id="KW-0805">Transcription regulation</keyword>
<dbReference type="SUPFAM" id="SSF52172">
    <property type="entry name" value="CheY-like"/>
    <property type="match status" value="1"/>
</dbReference>
<reference evidence="9" key="1">
    <citation type="journal article" name="Plants (Basel)">
        <title>NAC and MYB Families and Lignin Biosynthesis-Related Members Identification and Expression Analysis in Melilotus albus.</title>
        <authorList>
            <person name="Chen L."/>
            <person name="Wu F."/>
            <person name="Zhang J."/>
        </authorList>
    </citation>
    <scope>NUCLEOTIDE SEQUENCE</scope>
</reference>
<name>A0A896WDW2_MELAB</name>
<dbReference type="Pfam" id="PF00072">
    <property type="entry name" value="Response_reg"/>
    <property type="match status" value="1"/>
</dbReference>
<feature type="region of interest" description="Disordered" evidence="7">
    <location>
        <begin position="178"/>
        <end position="220"/>
    </location>
</feature>
<dbReference type="PANTHER" id="PTHR43874:SF58">
    <property type="entry name" value="TWO-COMPONENT RESPONSE REGULATOR-LIKE APRR8-RELATED"/>
    <property type="match status" value="1"/>
</dbReference>
<dbReference type="GO" id="GO:0000160">
    <property type="term" value="P:phosphorelay signal transduction system"/>
    <property type="evidence" value="ECO:0007669"/>
    <property type="project" value="UniProtKB-KW"/>
</dbReference>
<dbReference type="NCBIfam" id="TIGR01557">
    <property type="entry name" value="myb_SHAQKYF"/>
    <property type="match status" value="1"/>
</dbReference>
<protein>
    <submittedName>
        <fullName evidence="9">MYB family transcription factor</fullName>
    </submittedName>
</protein>
<dbReference type="Gene3D" id="3.40.50.2300">
    <property type="match status" value="1"/>
</dbReference>
<dbReference type="CDD" id="cd17584">
    <property type="entry name" value="REC_typeB_ARR-like"/>
    <property type="match status" value="1"/>
</dbReference>
<dbReference type="EMBL" id="MW302364">
    <property type="protein sequence ID" value="QSD99518.1"/>
    <property type="molecule type" value="Genomic_DNA"/>
</dbReference>
<organism evidence="9">
    <name type="scientific">Melilotus albus</name>
    <name type="common">White sweet clover</name>
    <name type="synonym">Melilotus officinalis subsp. albus</name>
    <dbReference type="NCBI Taxonomy" id="47082"/>
    <lineage>
        <taxon>Eukaryota</taxon>
        <taxon>Viridiplantae</taxon>
        <taxon>Streptophyta</taxon>
        <taxon>Embryophyta</taxon>
        <taxon>Tracheophyta</taxon>
        <taxon>Spermatophyta</taxon>
        <taxon>Magnoliopsida</taxon>
        <taxon>eudicotyledons</taxon>
        <taxon>Gunneridae</taxon>
        <taxon>Pentapetalae</taxon>
        <taxon>rosids</taxon>
        <taxon>fabids</taxon>
        <taxon>Fabales</taxon>
        <taxon>Fabaceae</taxon>
        <taxon>Papilionoideae</taxon>
        <taxon>50 kb inversion clade</taxon>
        <taxon>NPAAA clade</taxon>
        <taxon>Hologalegina</taxon>
        <taxon>IRL clade</taxon>
        <taxon>Trifolieae</taxon>
        <taxon>Melilotus</taxon>
    </lineage>
</organism>
<dbReference type="InterPro" id="IPR045279">
    <property type="entry name" value="ARR-like"/>
</dbReference>
<dbReference type="SMART" id="SM00448">
    <property type="entry name" value="REC"/>
    <property type="match status" value="1"/>
</dbReference>
<evidence type="ECO:0000256" key="2">
    <source>
        <dbReference type="ARBA" id="ARBA00023012"/>
    </source>
</evidence>
<evidence type="ECO:0000313" key="9">
    <source>
        <dbReference type="EMBL" id="QSD99518.1"/>
    </source>
</evidence>
<dbReference type="InterPro" id="IPR011006">
    <property type="entry name" value="CheY-like_superfamily"/>
</dbReference>
<sequence length="437" mass="48364">MESDKSQSAKLRKYNGPVAGVKVLVVDANPACRTVVSKMLLSLGYEVMTASLASDALSIIGEKKNELNLVLVEAQLPDMEIYEFIEKMGESFNLPSVIMTAYDDDTPSISRALGLGAKLCYRKPVKISELQDLWQFSVWNRCETIVTEAVPNFGWRLSDVIKATKDLECRPFMNTGELSRQNANGLEGQPSFNAGEKTLQSANGKEQESPDKDTSGLLKRKRPTWTDDLHRKFLEAVELAGIDACPRIIFHLMDVEGLTLESISNYLQKYRQSMKLRASAMEQHVNGYVSLTKSKGKRPLSLEKQGVTNNPPFDPKDLSNFVPVQILDSSLLPSLGISSCQKSPFRQNQLSLPLKQQGVAHSTSSLVSNAGQQLDSSTPLAFDKCEPSRAVLPVPPLPPPAEKLNYDEIFYAKGSQMFTDEDLKMWLSTILDLNAVA</sequence>
<keyword evidence="5" id="KW-0539">Nucleus</keyword>
<evidence type="ECO:0000256" key="4">
    <source>
        <dbReference type="ARBA" id="ARBA00023163"/>
    </source>
</evidence>
<dbReference type="InterPro" id="IPR006447">
    <property type="entry name" value="Myb_dom_plants"/>
</dbReference>
<dbReference type="GO" id="GO:0003677">
    <property type="term" value="F:DNA binding"/>
    <property type="evidence" value="ECO:0007669"/>
    <property type="project" value="InterPro"/>
</dbReference>
<evidence type="ECO:0000256" key="7">
    <source>
        <dbReference type="SAM" id="MobiDB-lite"/>
    </source>
</evidence>
<feature type="compositionally biased region" description="Basic and acidic residues" evidence="7">
    <location>
        <begin position="205"/>
        <end position="214"/>
    </location>
</feature>
<dbReference type="GO" id="GO:0005634">
    <property type="term" value="C:nucleus"/>
    <property type="evidence" value="ECO:0007669"/>
    <property type="project" value="UniProtKB-SubCell"/>
</dbReference>
<evidence type="ECO:0000259" key="8">
    <source>
        <dbReference type="PROSITE" id="PS50110"/>
    </source>
</evidence>
<dbReference type="SUPFAM" id="SSF46689">
    <property type="entry name" value="Homeodomain-like"/>
    <property type="match status" value="1"/>
</dbReference>
<evidence type="ECO:0000256" key="5">
    <source>
        <dbReference type="ARBA" id="ARBA00023242"/>
    </source>
</evidence>
<dbReference type="GO" id="GO:0009736">
    <property type="term" value="P:cytokinin-activated signaling pathway"/>
    <property type="evidence" value="ECO:0007669"/>
    <property type="project" value="InterPro"/>
</dbReference>
<keyword evidence="4" id="KW-0804">Transcription</keyword>
<proteinExistence type="predicted"/>
<dbReference type="InterPro" id="IPR009057">
    <property type="entry name" value="Homeodomain-like_sf"/>
</dbReference>
<dbReference type="PROSITE" id="PS50110">
    <property type="entry name" value="RESPONSE_REGULATORY"/>
    <property type="match status" value="1"/>
</dbReference>
<keyword evidence="2" id="KW-0902">Two-component regulatory system</keyword>
<dbReference type="PANTHER" id="PTHR43874">
    <property type="entry name" value="TWO-COMPONENT RESPONSE REGULATOR"/>
    <property type="match status" value="1"/>
</dbReference>
<feature type="domain" description="Response regulatory" evidence="8">
    <location>
        <begin position="22"/>
        <end position="138"/>
    </location>
</feature>
<evidence type="ECO:0000256" key="3">
    <source>
        <dbReference type="ARBA" id="ARBA00023015"/>
    </source>
</evidence>
<dbReference type="InterPro" id="IPR001789">
    <property type="entry name" value="Sig_transdc_resp-reg_receiver"/>
</dbReference>
<comment type="caution">
    <text evidence="6">Lacks conserved residue(s) required for the propagation of feature annotation.</text>
</comment>